<dbReference type="EMBL" id="JBHTIR010000231">
    <property type="protein sequence ID" value="MFD0851027.1"/>
    <property type="molecule type" value="Genomic_DNA"/>
</dbReference>
<proteinExistence type="predicted"/>
<protein>
    <submittedName>
        <fullName evidence="1">Type I-E CRISPR-associated protein Cas6/Cse3/CasE</fullName>
    </submittedName>
</protein>
<accession>A0ABW3CBW6</accession>
<sequence>MNTDFMSNDLWITQLIPDMRHPAVHADLHDIVKLHKRVMSLFPDGLGPQARSKAAGLFRVEDTRTGFAILIQSTIKPSLEHLPTTYGTARTKSLVPLLSQVRAGANIHYRITANATQKLGKNTTAGRPKQVIPLRGADADAWWERQAEAAGLVLTSLHSSQLSDATGKRGHGRVKHARTRFDGTATVTDPQTLLERIQTGIGRGKSFGCGLLTIAPTR</sequence>
<name>A0ABW3CBW6_9ACTN</name>
<comment type="caution">
    <text evidence="1">The sequence shown here is derived from an EMBL/GenBank/DDBJ whole genome shotgun (WGS) entry which is preliminary data.</text>
</comment>
<dbReference type="Pfam" id="PF08798">
    <property type="entry name" value="CRISPR_assoc"/>
    <property type="match status" value="1"/>
</dbReference>
<dbReference type="Gene3D" id="3.30.70.1200">
    <property type="entry name" value="Crispr-associated protein, domain 1"/>
    <property type="match status" value="1"/>
</dbReference>
<organism evidence="1 2">
    <name type="scientific">Actinomadura adrarensis</name>
    <dbReference type="NCBI Taxonomy" id="1819600"/>
    <lineage>
        <taxon>Bacteria</taxon>
        <taxon>Bacillati</taxon>
        <taxon>Actinomycetota</taxon>
        <taxon>Actinomycetes</taxon>
        <taxon>Streptosporangiales</taxon>
        <taxon>Thermomonosporaceae</taxon>
        <taxon>Actinomadura</taxon>
    </lineage>
</organism>
<dbReference type="Proteomes" id="UP001597083">
    <property type="component" value="Unassembled WGS sequence"/>
</dbReference>
<reference evidence="2" key="1">
    <citation type="journal article" date="2019" name="Int. J. Syst. Evol. Microbiol.">
        <title>The Global Catalogue of Microorganisms (GCM) 10K type strain sequencing project: providing services to taxonomists for standard genome sequencing and annotation.</title>
        <authorList>
            <consortium name="The Broad Institute Genomics Platform"/>
            <consortium name="The Broad Institute Genome Sequencing Center for Infectious Disease"/>
            <person name="Wu L."/>
            <person name="Ma J."/>
        </authorList>
    </citation>
    <scope>NUCLEOTIDE SEQUENCE [LARGE SCALE GENOMIC DNA]</scope>
    <source>
        <strain evidence="2">JCM 31696</strain>
    </source>
</reference>
<gene>
    <name evidence="1" type="primary">cas6e</name>
    <name evidence="1" type="ORF">ACFQ07_02235</name>
</gene>
<dbReference type="SMART" id="SM01101">
    <property type="entry name" value="CRISPR_assoc"/>
    <property type="match status" value="1"/>
</dbReference>
<evidence type="ECO:0000313" key="1">
    <source>
        <dbReference type="EMBL" id="MFD0851027.1"/>
    </source>
</evidence>
<evidence type="ECO:0000313" key="2">
    <source>
        <dbReference type="Proteomes" id="UP001597083"/>
    </source>
</evidence>
<keyword evidence="2" id="KW-1185">Reference proteome</keyword>
<dbReference type="InterPro" id="IPR010179">
    <property type="entry name" value="CRISPR-assoc_prot_Cse3"/>
</dbReference>
<dbReference type="SUPFAM" id="SSF117987">
    <property type="entry name" value="CRISPR-associated protein"/>
    <property type="match status" value="2"/>
</dbReference>
<dbReference type="CDD" id="cd09727">
    <property type="entry name" value="Cas6_I-E"/>
    <property type="match status" value="1"/>
</dbReference>
<dbReference type="NCBIfam" id="TIGR01907">
    <property type="entry name" value="casE_Cse3"/>
    <property type="match status" value="1"/>
</dbReference>
<dbReference type="Gene3D" id="3.30.70.1210">
    <property type="entry name" value="Crispr-associated protein, domain 2"/>
    <property type="match status" value="1"/>
</dbReference>